<accession>A0A8H3L5M2</accession>
<evidence type="ECO:0000313" key="2">
    <source>
        <dbReference type="Proteomes" id="UP000615446"/>
    </source>
</evidence>
<reference evidence="1" key="1">
    <citation type="submission" date="2019-10" db="EMBL/GenBank/DDBJ databases">
        <title>Conservation and host-specific expression of non-tandemly repeated heterogenous ribosome RNA gene in arbuscular mycorrhizal fungi.</title>
        <authorList>
            <person name="Maeda T."/>
            <person name="Kobayashi Y."/>
            <person name="Nakagawa T."/>
            <person name="Ezawa T."/>
            <person name="Yamaguchi K."/>
            <person name="Bino T."/>
            <person name="Nishimoto Y."/>
            <person name="Shigenobu S."/>
            <person name="Kawaguchi M."/>
        </authorList>
    </citation>
    <scope>NUCLEOTIDE SEQUENCE</scope>
    <source>
        <strain evidence="1">HR1</strain>
    </source>
</reference>
<name>A0A8H3L5M2_9GLOM</name>
<sequence>MAPKNLMADYNRFLDMSHKKKSLIAPPKIGIALLIKFGDIKEYTKYKLYSQIDQRIDNDQEMMEFCHAQQDQYRLYFARIITVGGINFLEATFPSQEDKERILKHDETRKWIKYENLEFYPSGRKNQGKRKTMSPSYNSSAVLIYETILKIRYTKFTRGKRKITKECPVQKKYVKTIEWHDALDDEWTFPRNRILYKDLKRTELGSIDAIDEYFDMMHKKYGLRGIRMLKEKNKEDATIFIEGHFNENTDMDSMIKEIPQDEEGPWFVDETFFVEIKEYFYTTYKYYLPPEEDRAIEECDKSQSDDEIISNVSDLETMEPQEEVNSSKEKVKAEILLPAIKLIPKTEKSRPNPELILYREIPKVMNKEMIIARICEENDIEEYHMTTFINDLGKEVRYLKAQFKTEESRLHAFAKSASWKDQTWLISSMISLKLVMKTIWDIVYDKEIVTSQNLANTKLQRTKDEDISMKPSDAEIKLLNNELDRINSSCSTRMESIVEDDNEPDNNNKQKKN</sequence>
<comment type="caution">
    <text evidence="1">The sequence shown here is derived from an EMBL/GenBank/DDBJ whole genome shotgun (WGS) entry which is preliminary data.</text>
</comment>
<gene>
    <name evidence="1" type="ORF">RCL2_000659900</name>
</gene>
<dbReference type="AlphaFoldDB" id="A0A8H3L5M2"/>
<proteinExistence type="predicted"/>
<dbReference type="Proteomes" id="UP000615446">
    <property type="component" value="Unassembled WGS sequence"/>
</dbReference>
<protein>
    <submittedName>
        <fullName evidence="1">Uncharacterized protein</fullName>
    </submittedName>
</protein>
<organism evidence="1 2">
    <name type="scientific">Rhizophagus clarus</name>
    <dbReference type="NCBI Taxonomy" id="94130"/>
    <lineage>
        <taxon>Eukaryota</taxon>
        <taxon>Fungi</taxon>
        <taxon>Fungi incertae sedis</taxon>
        <taxon>Mucoromycota</taxon>
        <taxon>Glomeromycotina</taxon>
        <taxon>Glomeromycetes</taxon>
        <taxon>Glomerales</taxon>
        <taxon>Glomeraceae</taxon>
        <taxon>Rhizophagus</taxon>
    </lineage>
</organism>
<evidence type="ECO:0000313" key="1">
    <source>
        <dbReference type="EMBL" id="GES79292.1"/>
    </source>
</evidence>
<dbReference type="EMBL" id="BLAL01000043">
    <property type="protein sequence ID" value="GES79292.1"/>
    <property type="molecule type" value="Genomic_DNA"/>
</dbReference>